<comment type="caution">
    <text evidence="1">The sequence shown here is derived from an EMBL/GenBank/DDBJ whole genome shotgun (WGS) entry which is preliminary data.</text>
</comment>
<name>A0A9P7G385_9AGAR</name>
<reference evidence="1" key="2">
    <citation type="submission" date="2021-10" db="EMBL/GenBank/DDBJ databases">
        <title>Phylogenomics reveals ancestral predisposition of the termite-cultivated fungus Termitomyces towards a domesticated lifestyle.</title>
        <authorList>
            <person name="Auxier B."/>
            <person name="Grum-Grzhimaylo A."/>
            <person name="Cardenas M.E."/>
            <person name="Lodge J.D."/>
            <person name="Laessoe T."/>
            <person name="Pedersen O."/>
            <person name="Smith M.E."/>
            <person name="Kuyper T.W."/>
            <person name="Franco-Molano E.A."/>
            <person name="Baroni T.J."/>
            <person name="Aanen D.K."/>
        </authorList>
    </citation>
    <scope>NUCLEOTIDE SEQUENCE</scope>
    <source>
        <strain evidence="1">AP01</strain>
        <tissue evidence="1">Mycelium</tissue>
    </source>
</reference>
<dbReference type="Proteomes" id="UP000775547">
    <property type="component" value="Unassembled WGS sequence"/>
</dbReference>
<protein>
    <submittedName>
        <fullName evidence="1">Uncharacterized protein</fullName>
    </submittedName>
</protein>
<organism evidence="1 2">
    <name type="scientific">Asterophora parasitica</name>
    <dbReference type="NCBI Taxonomy" id="117018"/>
    <lineage>
        <taxon>Eukaryota</taxon>
        <taxon>Fungi</taxon>
        <taxon>Dikarya</taxon>
        <taxon>Basidiomycota</taxon>
        <taxon>Agaricomycotina</taxon>
        <taxon>Agaricomycetes</taxon>
        <taxon>Agaricomycetidae</taxon>
        <taxon>Agaricales</taxon>
        <taxon>Tricholomatineae</taxon>
        <taxon>Lyophyllaceae</taxon>
        <taxon>Asterophora</taxon>
    </lineage>
</organism>
<proteinExistence type="predicted"/>
<dbReference type="AlphaFoldDB" id="A0A9P7G385"/>
<accession>A0A9P7G385</accession>
<sequence>MENNFILSFCGTPLRSLRIAHVNIPPHVLNRFLATCDILEELSLDLPESLSLIFDVLQHGSIEPEIPVPLLPNLTTLTVCVSTHKETNLAGDEPLFSLLRHWRLRDGSQLNEVDIFVRDQEINRVQEVPPNRDFRTFVQDFEIALNGCLFDDLDNPDGLWWAVEWYNEFDRTSPIMEDMKQKISIE</sequence>
<dbReference type="EMBL" id="JABCKV010001452">
    <property type="protein sequence ID" value="KAG5639997.1"/>
    <property type="molecule type" value="Genomic_DNA"/>
</dbReference>
<evidence type="ECO:0000313" key="1">
    <source>
        <dbReference type="EMBL" id="KAG5639997.1"/>
    </source>
</evidence>
<gene>
    <name evidence="1" type="ORF">DXG03_001869</name>
</gene>
<evidence type="ECO:0000313" key="2">
    <source>
        <dbReference type="Proteomes" id="UP000775547"/>
    </source>
</evidence>
<reference evidence="1" key="1">
    <citation type="submission" date="2020-07" db="EMBL/GenBank/DDBJ databases">
        <authorList>
            <person name="Nieuwenhuis M."/>
            <person name="Van De Peppel L.J.J."/>
        </authorList>
    </citation>
    <scope>NUCLEOTIDE SEQUENCE</scope>
    <source>
        <strain evidence="1">AP01</strain>
        <tissue evidence="1">Mycelium</tissue>
    </source>
</reference>
<keyword evidence="2" id="KW-1185">Reference proteome</keyword>